<reference evidence="2 3" key="2">
    <citation type="submission" date="2020-02" db="EMBL/GenBank/DDBJ databases">
        <title>The new genus of Enterobacteriales.</title>
        <authorList>
            <person name="Kim I.S."/>
        </authorList>
    </citation>
    <scope>NUCLEOTIDE SEQUENCE [LARGE SCALE GENOMIC DNA]</scope>
    <source>
        <strain evidence="2 3">SAP-6</strain>
    </source>
</reference>
<keyword evidence="1" id="KW-0472">Membrane</keyword>
<keyword evidence="3" id="KW-1185">Reference proteome</keyword>
<feature type="transmembrane region" description="Helical" evidence="1">
    <location>
        <begin position="53"/>
        <end position="70"/>
    </location>
</feature>
<evidence type="ECO:0000256" key="1">
    <source>
        <dbReference type="SAM" id="Phobius"/>
    </source>
</evidence>
<feature type="transmembrane region" description="Helical" evidence="1">
    <location>
        <begin position="267"/>
        <end position="286"/>
    </location>
</feature>
<accession>A0A845S9G0</accession>
<feature type="transmembrane region" description="Helical" evidence="1">
    <location>
        <begin position="238"/>
        <end position="255"/>
    </location>
</feature>
<proteinExistence type="predicted"/>
<keyword evidence="1" id="KW-0812">Transmembrane</keyword>
<protein>
    <recommendedName>
        <fullName evidence="4">Membrane protein 6-pyruvoyl-tetrahydropterin synthase-related domain-containing protein</fullName>
    </recommendedName>
</protein>
<keyword evidence="1" id="KW-1133">Transmembrane helix</keyword>
<evidence type="ECO:0000313" key="2">
    <source>
        <dbReference type="EMBL" id="NDL61360.1"/>
    </source>
</evidence>
<feature type="transmembrane region" description="Helical" evidence="1">
    <location>
        <begin position="327"/>
        <end position="344"/>
    </location>
</feature>
<comment type="caution">
    <text evidence="2">The sequence shown here is derived from an EMBL/GenBank/DDBJ whole genome shotgun (WGS) entry which is preliminary data.</text>
</comment>
<dbReference type="EMBL" id="WUBS01000001">
    <property type="protein sequence ID" value="NDL61360.1"/>
    <property type="molecule type" value="Genomic_DNA"/>
</dbReference>
<dbReference type="RefSeq" id="WP_162364039.1">
    <property type="nucleotide sequence ID" value="NZ_WUBS01000001.1"/>
</dbReference>
<feature type="transmembrane region" description="Helical" evidence="1">
    <location>
        <begin position="171"/>
        <end position="190"/>
    </location>
</feature>
<gene>
    <name evidence="2" type="ORF">GRH90_01040</name>
</gene>
<feature type="transmembrane region" description="Helical" evidence="1">
    <location>
        <begin position="462"/>
        <end position="482"/>
    </location>
</feature>
<name>A0A845S9G0_9GAMM</name>
<organism evidence="2 3">
    <name type="scientific">Acerihabitans arboris</name>
    <dbReference type="NCBI Taxonomy" id="2691583"/>
    <lineage>
        <taxon>Bacteria</taxon>
        <taxon>Pseudomonadati</taxon>
        <taxon>Pseudomonadota</taxon>
        <taxon>Gammaproteobacteria</taxon>
        <taxon>Enterobacterales</taxon>
        <taxon>Pectobacteriaceae</taxon>
        <taxon>Acerihabitans</taxon>
    </lineage>
</organism>
<evidence type="ECO:0008006" key="4">
    <source>
        <dbReference type="Google" id="ProtNLM"/>
    </source>
</evidence>
<feature type="transmembrane region" description="Helical" evidence="1">
    <location>
        <begin position="298"/>
        <end position="320"/>
    </location>
</feature>
<sequence length="502" mass="55847">MANNQFPPLFDYWSPGQFGYSWQLFYPPLTSLLFLAAKALTFNTADIIIQMKMVFFLIFVIAFFSAFYAAKRQHSSSAAGFLCAILLISSGYFLTNIYIRFALGESLAMALMPLFIRGCGSLISDRKDIWLLPFSALGVFLSNIPSVVVISIFFILFAAVNFKLITIKPNLAFFSISLLFILSISAFYWAPLLYHIRFSDIFATSGKLLKYDDLLKFSSGLTETLLSLPSTYGVSNPGMFLSVGVIQLLLAVAYLKWGKSAAAKKMIIISLLFIIATTHLLPWNKIPDSVPILKLIQFPWRLLSCATAIIALHASGMLAAMLARKKTLVTLLACLCIASMYPSYHKAMSVRYMNVDTSSLYDDYLNNSNVRPVNFDHLKINDFAFFANPQAPIIGTAYINGYPEMVIRSAGTQTVTLPYIMYAGYYLLVDGNRVAASRVDSGLVGVTLDGGEHTVRLAYQRYIVIIPALISLLSLLVTALFFTRRRDRISALSARYTNISRG</sequence>
<dbReference type="AlphaFoldDB" id="A0A845S9G0"/>
<feature type="transmembrane region" description="Helical" evidence="1">
    <location>
        <begin position="76"/>
        <end position="95"/>
    </location>
</feature>
<evidence type="ECO:0000313" key="3">
    <source>
        <dbReference type="Proteomes" id="UP000461443"/>
    </source>
</evidence>
<feature type="transmembrane region" description="Helical" evidence="1">
    <location>
        <begin position="130"/>
        <end position="159"/>
    </location>
</feature>
<dbReference type="Proteomes" id="UP000461443">
    <property type="component" value="Unassembled WGS sequence"/>
</dbReference>
<reference evidence="2 3" key="1">
    <citation type="submission" date="2019-12" db="EMBL/GenBank/DDBJ databases">
        <authorList>
            <person name="Lee S.D."/>
        </authorList>
    </citation>
    <scope>NUCLEOTIDE SEQUENCE [LARGE SCALE GENOMIC DNA]</scope>
    <source>
        <strain evidence="2 3">SAP-6</strain>
    </source>
</reference>